<reference evidence="6 7" key="1">
    <citation type="submission" date="2019-12" db="EMBL/GenBank/DDBJ databases">
        <title>Complete genome sequence of Leuconostoc lactis strain AVN1 provides insights into metabolic potential.</title>
        <authorList>
            <person name="Besrour N."/>
            <person name="Najjari A."/>
            <person name="Fhoula I."/>
            <person name="Jaballah S."/>
            <person name="Klibi N."/>
            <person name="Ouzari H.I."/>
        </authorList>
    </citation>
    <scope>NUCLEOTIDE SEQUENCE [LARGE SCALE GENOMIC DNA]</scope>
    <source>
        <strain evidence="6 7">AVN1</strain>
    </source>
</reference>
<dbReference type="InterPro" id="IPR018027">
    <property type="entry name" value="Asn/Gln_amidotransferase"/>
</dbReference>
<dbReference type="InterPro" id="IPR003789">
    <property type="entry name" value="Asn/Gln_tRNA_amidoTrase-B-like"/>
</dbReference>
<feature type="domain" description="Asn/Gln amidotransferase" evidence="5">
    <location>
        <begin position="26"/>
        <end position="56"/>
    </location>
</feature>
<dbReference type="EMBL" id="WSZI01000016">
    <property type="protein sequence ID" value="MWN21557.1"/>
    <property type="molecule type" value="Genomic_DNA"/>
</dbReference>
<organism evidence="6 7">
    <name type="scientific">Leuconostoc lactis</name>
    <dbReference type="NCBI Taxonomy" id="1246"/>
    <lineage>
        <taxon>Bacteria</taxon>
        <taxon>Bacillati</taxon>
        <taxon>Bacillota</taxon>
        <taxon>Bacilli</taxon>
        <taxon>Lactobacillales</taxon>
        <taxon>Lactobacillaceae</taxon>
        <taxon>Leuconostoc</taxon>
    </lineage>
</organism>
<dbReference type="InterPro" id="IPR023168">
    <property type="entry name" value="GatB_Yqey_C_2"/>
</dbReference>
<dbReference type="SUPFAM" id="SSF89095">
    <property type="entry name" value="GatB/YqeY motif"/>
    <property type="match status" value="1"/>
</dbReference>
<keyword evidence="2" id="KW-0547">Nucleotide-binding</keyword>
<evidence type="ECO:0000256" key="4">
    <source>
        <dbReference type="ARBA" id="ARBA00022917"/>
    </source>
</evidence>
<evidence type="ECO:0000259" key="5">
    <source>
        <dbReference type="Pfam" id="PF02637"/>
    </source>
</evidence>
<dbReference type="GO" id="GO:0005524">
    <property type="term" value="F:ATP binding"/>
    <property type="evidence" value="ECO:0007669"/>
    <property type="project" value="UniProtKB-KW"/>
</dbReference>
<evidence type="ECO:0000256" key="3">
    <source>
        <dbReference type="ARBA" id="ARBA00022840"/>
    </source>
</evidence>
<dbReference type="Gene3D" id="1.10.10.410">
    <property type="match status" value="1"/>
</dbReference>
<sequence>MNQQGMKRQPLPRRQNLCQQPKKLSCATGFLIGQLMKMSKGQANPTVMNKLLLEELAKR</sequence>
<gene>
    <name evidence="6" type="ORF">GQS40_10090</name>
</gene>
<dbReference type="Pfam" id="PF02637">
    <property type="entry name" value="GatB_Yqey"/>
    <property type="match status" value="1"/>
</dbReference>
<dbReference type="Proteomes" id="UP000478636">
    <property type="component" value="Unassembled WGS sequence"/>
</dbReference>
<accession>A0A6L7A7B3</accession>
<evidence type="ECO:0000256" key="1">
    <source>
        <dbReference type="ARBA" id="ARBA00022598"/>
    </source>
</evidence>
<dbReference type="GO" id="GO:0006412">
    <property type="term" value="P:translation"/>
    <property type="evidence" value="ECO:0007669"/>
    <property type="project" value="UniProtKB-KW"/>
</dbReference>
<dbReference type="AlphaFoldDB" id="A0A6L7A7B3"/>
<evidence type="ECO:0000313" key="6">
    <source>
        <dbReference type="EMBL" id="MWN21557.1"/>
    </source>
</evidence>
<keyword evidence="1" id="KW-0436">Ligase</keyword>
<proteinExistence type="predicted"/>
<evidence type="ECO:0000313" key="7">
    <source>
        <dbReference type="Proteomes" id="UP000478636"/>
    </source>
</evidence>
<protein>
    <recommendedName>
        <fullName evidence="5">Asn/Gln amidotransferase domain-containing protein</fullName>
    </recommendedName>
</protein>
<dbReference type="GO" id="GO:0016884">
    <property type="term" value="F:carbon-nitrogen ligase activity, with glutamine as amido-N-donor"/>
    <property type="evidence" value="ECO:0007669"/>
    <property type="project" value="InterPro"/>
</dbReference>
<evidence type="ECO:0000256" key="2">
    <source>
        <dbReference type="ARBA" id="ARBA00022741"/>
    </source>
</evidence>
<name>A0A6L7A7B3_LEULA</name>
<keyword evidence="4" id="KW-0648">Protein biosynthesis</keyword>
<comment type="caution">
    <text evidence="6">The sequence shown here is derived from an EMBL/GenBank/DDBJ whole genome shotgun (WGS) entry which is preliminary data.</text>
</comment>
<keyword evidence="3" id="KW-0067">ATP-binding</keyword>